<feature type="transmembrane region" description="Helical" evidence="1">
    <location>
        <begin position="98"/>
        <end position="116"/>
    </location>
</feature>
<reference evidence="3" key="1">
    <citation type="journal article" date="2014" name="Int. J. Syst. Evol. Microbiol.">
        <title>Complete genome of a new Firmicutes species belonging to the dominant human colonic microbiota ('Ruminococcus bicirculans') reveals two chromosomes and a selective capacity to utilize plant glucans.</title>
        <authorList>
            <consortium name="NISC Comparative Sequencing Program"/>
            <person name="Wegmann U."/>
            <person name="Louis P."/>
            <person name="Goesmann A."/>
            <person name="Henrissat B."/>
            <person name="Duncan S.H."/>
            <person name="Flint H.J."/>
        </authorList>
    </citation>
    <scope>NUCLEOTIDE SEQUENCE</scope>
    <source>
        <strain evidence="3">CECT 7398</strain>
    </source>
</reference>
<dbReference type="Pfam" id="PF13781">
    <property type="entry name" value="DoxX_3"/>
    <property type="match status" value="1"/>
</dbReference>
<reference evidence="5" key="2">
    <citation type="journal article" date="2019" name="Int. J. Syst. Evol. Microbiol.">
        <title>The Global Catalogue of Microorganisms (GCM) 10K type strain sequencing project: providing services to taxonomists for standard genome sequencing and annotation.</title>
        <authorList>
            <consortium name="The Broad Institute Genomics Platform"/>
            <consortium name="The Broad Institute Genome Sequencing Center for Infectious Disease"/>
            <person name="Wu L."/>
            <person name="Ma J."/>
        </authorList>
    </citation>
    <scope>NUCLEOTIDE SEQUENCE [LARGE SCALE GENOMIC DNA]</scope>
    <source>
        <strain evidence="5">CECT 7398</strain>
    </source>
</reference>
<organism evidence="3 5">
    <name type="scientific">Vibrio ostreicida</name>
    <dbReference type="NCBI Taxonomy" id="526588"/>
    <lineage>
        <taxon>Bacteria</taxon>
        <taxon>Pseudomonadati</taxon>
        <taxon>Pseudomonadota</taxon>
        <taxon>Gammaproteobacteria</taxon>
        <taxon>Vibrionales</taxon>
        <taxon>Vibrionaceae</taxon>
        <taxon>Vibrio</taxon>
    </lineage>
</organism>
<dbReference type="EMBL" id="JAUFQC010000014">
    <property type="protein sequence ID" value="MDN3611132.1"/>
    <property type="molecule type" value="Genomic_DNA"/>
</dbReference>
<feature type="transmembrane region" description="Helical" evidence="1">
    <location>
        <begin position="7"/>
        <end position="27"/>
    </location>
</feature>
<proteinExistence type="predicted"/>
<sequence length="125" mass="13932">MSSIQICRYVISFAWLYHGIFPKLVHIAPLEHLITSSLGFSDEVSILITRAAGVGEVVFGVLFFLFYKYTLMNILNISGLALLLLAVMFLQPQLLIEAFNPVTTNIPLIALSGLLIKARQSEHRV</sequence>
<name>A0ABT8BX61_9VIBR</name>
<evidence type="ECO:0000313" key="2">
    <source>
        <dbReference type="EMBL" id="MDN3611132.1"/>
    </source>
</evidence>
<gene>
    <name evidence="2" type="ORF">QWZ16_15925</name>
    <name evidence="3" type="ORF">QWZ16_16785</name>
    <name evidence="4" type="ORF">QWZ16_23620</name>
</gene>
<accession>A0ABT8BX61</accession>
<keyword evidence="1" id="KW-1133">Transmembrane helix</keyword>
<reference evidence="3" key="3">
    <citation type="submission" date="2023-06" db="EMBL/GenBank/DDBJ databases">
        <authorList>
            <person name="Lucena T."/>
            <person name="Sun Q."/>
        </authorList>
    </citation>
    <scope>NUCLEOTIDE SEQUENCE</scope>
    <source>
        <strain evidence="3">CECT 7398</strain>
    </source>
</reference>
<dbReference type="Proteomes" id="UP001238540">
    <property type="component" value="Unassembled WGS sequence"/>
</dbReference>
<dbReference type="RefSeq" id="WP_076589144.1">
    <property type="nucleotide sequence ID" value="NZ_JABEYA020000006.1"/>
</dbReference>
<keyword evidence="5" id="KW-1185">Reference proteome</keyword>
<feature type="transmembrane region" description="Helical" evidence="1">
    <location>
        <begin position="47"/>
        <end position="67"/>
    </location>
</feature>
<evidence type="ECO:0000313" key="3">
    <source>
        <dbReference type="EMBL" id="MDN3611259.1"/>
    </source>
</evidence>
<keyword evidence="1" id="KW-0812">Transmembrane</keyword>
<feature type="transmembrane region" description="Helical" evidence="1">
    <location>
        <begin position="74"/>
        <end position="92"/>
    </location>
</feature>
<evidence type="ECO:0000256" key="1">
    <source>
        <dbReference type="SAM" id="Phobius"/>
    </source>
</evidence>
<dbReference type="EMBL" id="JAUFQC010000027">
    <property type="protein sequence ID" value="MDN3611259.1"/>
    <property type="molecule type" value="Genomic_DNA"/>
</dbReference>
<dbReference type="InterPro" id="IPR025695">
    <property type="entry name" value="DoxX-like"/>
</dbReference>
<comment type="caution">
    <text evidence="3">The sequence shown here is derived from an EMBL/GenBank/DDBJ whole genome shotgun (WGS) entry which is preliminary data.</text>
</comment>
<evidence type="ECO:0000313" key="5">
    <source>
        <dbReference type="Proteomes" id="UP001238540"/>
    </source>
</evidence>
<evidence type="ECO:0000313" key="4">
    <source>
        <dbReference type="EMBL" id="MDN3612590.1"/>
    </source>
</evidence>
<keyword evidence="1" id="KW-0472">Membrane</keyword>
<protein>
    <submittedName>
        <fullName evidence="3">DoxX-like family protein</fullName>
    </submittedName>
</protein>
<dbReference type="EMBL" id="JAUFQC010000027">
    <property type="protein sequence ID" value="MDN3612590.1"/>
    <property type="molecule type" value="Genomic_DNA"/>
</dbReference>